<dbReference type="Gene3D" id="3.40.630.30">
    <property type="match status" value="1"/>
</dbReference>
<dbReference type="PANTHER" id="PTHR13947">
    <property type="entry name" value="GNAT FAMILY N-ACETYLTRANSFERASE"/>
    <property type="match status" value="1"/>
</dbReference>
<feature type="domain" description="N-acetyltransferase" evidence="2">
    <location>
        <begin position="4"/>
        <end position="155"/>
    </location>
</feature>
<dbReference type="GO" id="GO:0008080">
    <property type="term" value="F:N-acetyltransferase activity"/>
    <property type="evidence" value="ECO:0007669"/>
    <property type="project" value="InterPro"/>
</dbReference>
<organism evidence="3 5">
    <name type="scientific">Vagococcus xieshaowenii</name>
    <dbReference type="NCBI Taxonomy" id="2562451"/>
    <lineage>
        <taxon>Bacteria</taxon>
        <taxon>Bacillati</taxon>
        <taxon>Bacillota</taxon>
        <taxon>Bacilli</taxon>
        <taxon>Lactobacillales</taxon>
        <taxon>Enterococcaceae</taxon>
        <taxon>Vagococcus</taxon>
    </lineage>
</organism>
<dbReference type="EMBL" id="SRHU01000013">
    <property type="protein sequence ID" value="TFZ42251.1"/>
    <property type="molecule type" value="Genomic_DNA"/>
</dbReference>
<dbReference type="OrthoDB" id="162775at2"/>
<keyword evidence="5" id="KW-1185">Reference proteome</keyword>
<evidence type="ECO:0000313" key="5">
    <source>
        <dbReference type="Proteomes" id="UP000296883"/>
    </source>
</evidence>
<dbReference type="PROSITE" id="PS51186">
    <property type="entry name" value="GNAT"/>
    <property type="match status" value="1"/>
</dbReference>
<reference evidence="4 6" key="1">
    <citation type="submission" date="2019-03" db="EMBL/GenBank/DDBJ databases">
        <title>Vagococcus sp. was isolated fron gut of Carduelis flavirostris.</title>
        <authorList>
            <person name="Ge Y."/>
        </authorList>
    </citation>
    <scope>NUCLEOTIDE SEQUENCE [LARGE SCALE GENOMIC DNA]</scope>
    <source>
        <strain evidence="4 6">CF-210</strain>
    </source>
</reference>
<dbReference type="RefSeq" id="WP_135254024.1">
    <property type="nucleotide sequence ID" value="NZ_CP038865.1"/>
</dbReference>
<gene>
    <name evidence="4" type="ORF">E4031_03470</name>
    <name evidence="3" type="ORF">E4Z98_03180</name>
</gene>
<accession>A0A7Z1Y8W9</accession>
<keyword evidence="1" id="KW-0808">Transferase</keyword>
<dbReference type="SUPFAM" id="SSF55729">
    <property type="entry name" value="Acyl-CoA N-acyltransferases (Nat)"/>
    <property type="match status" value="1"/>
</dbReference>
<accession>A0A4Z0DBF4</accession>
<dbReference type="InterPro" id="IPR016181">
    <property type="entry name" value="Acyl_CoA_acyltransferase"/>
</dbReference>
<dbReference type="AlphaFoldDB" id="A0A4Z0DBF4"/>
<dbReference type="EMBL" id="CP038865">
    <property type="protein sequence ID" value="QCA28361.1"/>
    <property type="molecule type" value="Genomic_DNA"/>
</dbReference>
<dbReference type="InterPro" id="IPR050769">
    <property type="entry name" value="NAT_camello-type"/>
</dbReference>
<sequence length="155" mass="18205">MNKLKLQSLSVSQLNDCHYELLLEADPSIELLQAYLPDSTIFALSKEKQVIGMLVLCPCKEKSEIEIKTISVSKAYRRQGFGFYLLEEAESFAKKHQFTYLVIGTGSTSFHQLYMYQKFGFRMDYIVKDFFLKYKEELIENQLKLYDMVILRKKL</sequence>
<dbReference type="Proteomes" id="UP000296883">
    <property type="component" value="Chromosome"/>
</dbReference>
<name>A0A4Z0DBF4_9ENTE</name>
<evidence type="ECO:0000313" key="4">
    <source>
        <dbReference type="EMBL" id="TFZ42251.1"/>
    </source>
</evidence>
<dbReference type="KEGG" id="vac:E4Z98_03180"/>
<evidence type="ECO:0000313" key="3">
    <source>
        <dbReference type="EMBL" id="QCA28361.1"/>
    </source>
</evidence>
<proteinExistence type="predicted"/>
<dbReference type="PANTHER" id="PTHR13947:SF37">
    <property type="entry name" value="LD18367P"/>
    <property type="match status" value="1"/>
</dbReference>
<protein>
    <submittedName>
        <fullName evidence="3">GNAT family N-acetyltransferase</fullName>
    </submittedName>
</protein>
<reference evidence="3 5" key="2">
    <citation type="journal article" date="2020" name="Int. J. Syst. Evol. Microbiol.">
        <title>Vagococcus xieshaowenii sp. nov., isolated from snow finch (Montifringilla taczanowskii) cloacal content.</title>
        <authorList>
            <person name="Ge Y."/>
            <person name="Yang J."/>
            <person name="Lai X.H."/>
            <person name="Zhang G."/>
            <person name="Jin D."/>
            <person name="Lu S."/>
            <person name="Wang B."/>
            <person name="Huang Y."/>
            <person name="Huang Y."/>
            <person name="Ren Z."/>
            <person name="Zhang X."/>
            <person name="Xu J."/>
        </authorList>
    </citation>
    <scope>NUCLEOTIDE SEQUENCE [LARGE SCALE GENOMIC DNA]</scope>
    <source>
        <strain evidence="3">Personal::cf-49</strain>
        <strain evidence="5">personal::cf-49</strain>
    </source>
</reference>
<dbReference type="CDD" id="cd04301">
    <property type="entry name" value="NAT_SF"/>
    <property type="match status" value="1"/>
</dbReference>
<dbReference type="Proteomes" id="UP000297725">
    <property type="component" value="Unassembled WGS sequence"/>
</dbReference>
<evidence type="ECO:0000256" key="1">
    <source>
        <dbReference type="ARBA" id="ARBA00022679"/>
    </source>
</evidence>
<dbReference type="Pfam" id="PF00583">
    <property type="entry name" value="Acetyltransf_1"/>
    <property type="match status" value="1"/>
</dbReference>
<dbReference type="InterPro" id="IPR000182">
    <property type="entry name" value="GNAT_dom"/>
</dbReference>
<evidence type="ECO:0000313" key="6">
    <source>
        <dbReference type="Proteomes" id="UP000297725"/>
    </source>
</evidence>
<evidence type="ECO:0000259" key="2">
    <source>
        <dbReference type="PROSITE" id="PS51186"/>
    </source>
</evidence>